<dbReference type="AlphaFoldDB" id="A0A3D9Q0T3"/>
<gene>
    <name evidence="1" type="ORF">A8990_1602</name>
</gene>
<reference evidence="1 2" key="1">
    <citation type="submission" date="2018-08" db="EMBL/GenBank/DDBJ databases">
        <title>Genomic Encyclopedia of Type Strains, Phase III (KMG-III): the genomes of soil and plant-associated and newly described type strains.</title>
        <authorList>
            <person name="Whitman W."/>
        </authorList>
    </citation>
    <scope>NUCLEOTIDE SEQUENCE [LARGE SCALE GENOMIC DNA]</scope>
    <source>
        <strain evidence="1 2">CGMCC 1.10966</strain>
    </source>
</reference>
<evidence type="ECO:0000313" key="1">
    <source>
        <dbReference type="EMBL" id="REE56415.1"/>
    </source>
</evidence>
<accession>A0A3D9Q0T3</accession>
<evidence type="ECO:0000313" key="2">
    <source>
        <dbReference type="Proteomes" id="UP000256304"/>
    </source>
</evidence>
<protein>
    <submittedName>
        <fullName evidence="1">Uncharacterized protein</fullName>
    </submittedName>
</protein>
<keyword evidence="2" id="KW-1185">Reference proteome</keyword>
<organism evidence="1 2">
    <name type="scientific">Paenibacillus taihuensis</name>
    <dbReference type="NCBI Taxonomy" id="1156355"/>
    <lineage>
        <taxon>Bacteria</taxon>
        <taxon>Bacillati</taxon>
        <taxon>Bacillota</taxon>
        <taxon>Bacilli</taxon>
        <taxon>Bacillales</taxon>
        <taxon>Paenibacillaceae</taxon>
        <taxon>Paenibacillus</taxon>
    </lineage>
</organism>
<proteinExistence type="predicted"/>
<name>A0A3D9Q0T3_9BACL</name>
<dbReference type="EMBL" id="QTTN01000060">
    <property type="protein sequence ID" value="REE56415.1"/>
    <property type="molecule type" value="Genomic_DNA"/>
</dbReference>
<sequence>MSVETRLLTTQKCLPLRELTGTMFRGGVCASESGKSLSQSGNLPESILREEKASLKGEARVSLTKQKRGCDHLDRIPFFVQF</sequence>
<comment type="caution">
    <text evidence="1">The sequence shown here is derived from an EMBL/GenBank/DDBJ whole genome shotgun (WGS) entry which is preliminary data.</text>
</comment>
<dbReference type="Proteomes" id="UP000256304">
    <property type="component" value="Unassembled WGS sequence"/>
</dbReference>